<gene>
    <name evidence="7" type="ORF">KDA82_28625</name>
</gene>
<dbReference type="InterPro" id="IPR050109">
    <property type="entry name" value="HTH-type_TetR-like_transc_reg"/>
</dbReference>
<dbReference type="Pfam" id="PF00440">
    <property type="entry name" value="TetR_N"/>
    <property type="match status" value="1"/>
</dbReference>
<keyword evidence="1" id="KW-0805">Transcription regulation</keyword>
<proteinExistence type="predicted"/>
<dbReference type="InterPro" id="IPR001647">
    <property type="entry name" value="HTH_TetR"/>
</dbReference>
<dbReference type="PANTHER" id="PTHR30055:SF234">
    <property type="entry name" value="HTH-TYPE TRANSCRIPTIONAL REGULATOR BETI"/>
    <property type="match status" value="1"/>
</dbReference>
<evidence type="ECO:0000256" key="1">
    <source>
        <dbReference type="ARBA" id="ARBA00023015"/>
    </source>
</evidence>
<dbReference type="AlphaFoldDB" id="A0A8T4J019"/>
<reference evidence="7" key="1">
    <citation type="submission" date="2021-04" db="EMBL/GenBank/DDBJ databases">
        <title>Sequencing of actinobacteria type strains.</title>
        <authorList>
            <person name="Nguyen G.-S."/>
            <person name="Wentzel A."/>
        </authorList>
    </citation>
    <scope>NUCLEOTIDE SEQUENCE</scope>
    <source>
        <strain evidence="7">DSM 42095</strain>
    </source>
</reference>
<protein>
    <submittedName>
        <fullName evidence="7">TetR/AcrR family transcriptional regulator</fullName>
    </submittedName>
</protein>
<dbReference type="Gene3D" id="1.10.10.60">
    <property type="entry name" value="Homeodomain-like"/>
    <property type="match status" value="1"/>
</dbReference>
<dbReference type="GO" id="GO:0003700">
    <property type="term" value="F:DNA-binding transcription factor activity"/>
    <property type="evidence" value="ECO:0007669"/>
    <property type="project" value="TreeGrafter"/>
</dbReference>
<dbReference type="InterPro" id="IPR036271">
    <property type="entry name" value="Tet_transcr_reg_TetR-rel_C_sf"/>
</dbReference>
<keyword evidence="8" id="KW-1185">Reference proteome</keyword>
<dbReference type="PRINTS" id="PR00455">
    <property type="entry name" value="HTHTETR"/>
</dbReference>
<dbReference type="Proteomes" id="UP000675554">
    <property type="component" value="Unassembled WGS sequence"/>
</dbReference>
<accession>A0A8T4J019</accession>
<keyword evidence="2 4" id="KW-0238">DNA-binding</keyword>
<comment type="caution">
    <text evidence="7">The sequence shown here is derived from an EMBL/GenBank/DDBJ whole genome shotgun (WGS) entry which is preliminary data.</text>
</comment>
<organism evidence="7 8">
    <name type="scientific">Streptomyces daliensis</name>
    <dbReference type="NCBI Taxonomy" id="299421"/>
    <lineage>
        <taxon>Bacteria</taxon>
        <taxon>Bacillati</taxon>
        <taxon>Actinomycetota</taxon>
        <taxon>Actinomycetes</taxon>
        <taxon>Kitasatosporales</taxon>
        <taxon>Streptomycetaceae</taxon>
        <taxon>Streptomyces</taxon>
    </lineage>
</organism>
<name>A0A8T4J019_9ACTN</name>
<evidence type="ECO:0000259" key="6">
    <source>
        <dbReference type="PROSITE" id="PS50977"/>
    </source>
</evidence>
<feature type="compositionally biased region" description="Low complexity" evidence="5">
    <location>
        <begin position="240"/>
        <end position="255"/>
    </location>
</feature>
<dbReference type="SUPFAM" id="SSF46689">
    <property type="entry name" value="Homeodomain-like"/>
    <property type="match status" value="1"/>
</dbReference>
<evidence type="ECO:0000313" key="8">
    <source>
        <dbReference type="Proteomes" id="UP000675554"/>
    </source>
</evidence>
<evidence type="ECO:0000256" key="4">
    <source>
        <dbReference type="PROSITE-ProRule" id="PRU00335"/>
    </source>
</evidence>
<dbReference type="PROSITE" id="PS50977">
    <property type="entry name" value="HTH_TETR_2"/>
    <property type="match status" value="1"/>
</dbReference>
<feature type="compositionally biased region" description="Low complexity" evidence="5">
    <location>
        <begin position="1"/>
        <end position="20"/>
    </location>
</feature>
<evidence type="ECO:0000256" key="3">
    <source>
        <dbReference type="ARBA" id="ARBA00023163"/>
    </source>
</evidence>
<dbReference type="SUPFAM" id="SSF48498">
    <property type="entry name" value="Tetracyclin repressor-like, C-terminal domain"/>
    <property type="match status" value="1"/>
</dbReference>
<evidence type="ECO:0000256" key="2">
    <source>
        <dbReference type="ARBA" id="ARBA00023125"/>
    </source>
</evidence>
<evidence type="ECO:0000313" key="7">
    <source>
        <dbReference type="EMBL" id="MBR7676900.1"/>
    </source>
</evidence>
<keyword evidence="3" id="KW-0804">Transcription</keyword>
<dbReference type="InterPro" id="IPR009057">
    <property type="entry name" value="Homeodomain-like_sf"/>
</dbReference>
<feature type="domain" description="HTH tetR-type" evidence="6">
    <location>
        <begin position="43"/>
        <end position="103"/>
    </location>
</feature>
<dbReference type="Gene3D" id="1.10.357.10">
    <property type="entry name" value="Tetracycline Repressor, domain 2"/>
    <property type="match status" value="1"/>
</dbReference>
<dbReference type="PROSITE" id="PS01081">
    <property type="entry name" value="HTH_TETR_1"/>
    <property type="match status" value="1"/>
</dbReference>
<sequence length="274" mass="29691">MAPRQRQAQAQAAQQAQQARQTREARQTRQPWAARTERDRTEAHTRALLLEAAERVFARRGYGRTTIADITAEADVSRAGFYVYFASKAEVFRVLAGRVRDAFLAAQEVPGTDPDDPHAVARDSVGAFIAAYAAHLPLLALFEQQALADEEVARLWSEIHRRPLHRHAKYVRRLAEAGLADPVVEPLALARAVGAMSTQSARLVAEDPGAYEAAVRDVTTMYLHLLRVTEDAAARGTAAPGPVTSGTDTSGTVTPRARAESEPPDADDPGPARG</sequence>
<feature type="region of interest" description="Disordered" evidence="5">
    <location>
        <begin position="234"/>
        <end position="274"/>
    </location>
</feature>
<feature type="region of interest" description="Disordered" evidence="5">
    <location>
        <begin position="1"/>
        <end position="40"/>
    </location>
</feature>
<feature type="DNA-binding region" description="H-T-H motif" evidence="4">
    <location>
        <begin position="66"/>
        <end position="85"/>
    </location>
</feature>
<dbReference type="PANTHER" id="PTHR30055">
    <property type="entry name" value="HTH-TYPE TRANSCRIPTIONAL REGULATOR RUTR"/>
    <property type="match status" value="1"/>
</dbReference>
<dbReference type="GO" id="GO:0000976">
    <property type="term" value="F:transcription cis-regulatory region binding"/>
    <property type="evidence" value="ECO:0007669"/>
    <property type="project" value="TreeGrafter"/>
</dbReference>
<evidence type="ECO:0000256" key="5">
    <source>
        <dbReference type="SAM" id="MobiDB-lite"/>
    </source>
</evidence>
<dbReference type="InterPro" id="IPR023772">
    <property type="entry name" value="DNA-bd_HTH_TetR-type_CS"/>
</dbReference>
<dbReference type="EMBL" id="JAGSMN010000772">
    <property type="protein sequence ID" value="MBR7676900.1"/>
    <property type="molecule type" value="Genomic_DNA"/>
</dbReference>